<evidence type="ECO:0000313" key="4">
    <source>
        <dbReference type="Proteomes" id="UP000517916"/>
    </source>
</evidence>
<dbReference type="PANTHER" id="PTHR43115">
    <property type="entry name" value="DEHYDROGENASE/REDUCTASE SDR FAMILY MEMBER 11"/>
    <property type="match status" value="1"/>
</dbReference>
<dbReference type="PANTHER" id="PTHR43115:SF4">
    <property type="entry name" value="DEHYDROGENASE_REDUCTASE SDR FAMILY MEMBER 11"/>
    <property type="match status" value="1"/>
</dbReference>
<dbReference type="Proteomes" id="UP000517916">
    <property type="component" value="Unassembled WGS sequence"/>
</dbReference>
<organism evidence="3 4">
    <name type="scientific">Kutzneria viridogrisea</name>
    <dbReference type="NCBI Taxonomy" id="47990"/>
    <lineage>
        <taxon>Bacteria</taxon>
        <taxon>Bacillati</taxon>
        <taxon>Actinomycetota</taxon>
        <taxon>Actinomycetes</taxon>
        <taxon>Pseudonocardiales</taxon>
        <taxon>Pseudonocardiaceae</taxon>
        <taxon>Kutzneria</taxon>
    </lineage>
</organism>
<comment type="caution">
    <text evidence="3">The sequence shown here is derived from an EMBL/GenBank/DDBJ whole genome shotgun (WGS) entry which is preliminary data.</text>
</comment>
<dbReference type="PRINTS" id="PR00081">
    <property type="entry name" value="GDHRDH"/>
</dbReference>
<evidence type="ECO:0000256" key="1">
    <source>
        <dbReference type="ARBA" id="ARBA00006484"/>
    </source>
</evidence>
<dbReference type="SUPFAM" id="SSF51735">
    <property type="entry name" value="NAD(P)-binding Rossmann-fold domains"/>
    <property type="match status" value="1"/>
</dbReference>
<sequence>MNDQVLLVTGASSGLGAATARLAAKSGYRLVLAARGADRLAAFAESLGGGPDQVFAQPCDVADWGQVSALIERAEEHFGRLDVVFANAGIAVTTSFLGDGGTPPEQWQDMVLANVCGPAYTARAALPALVRSGGHLVLTGSAAGRGVRPGSLYSATKWAVSGLAQAIRAECVGSGVRVTVVQPGLVDTPAIPVDRYGEPKLEPEDVARAVLYAVGQPPSVDVNEILIRPVGQAAYR</sequence>
<keyword evidence="4" id="KW-1185">Reference proteome</keyword>
<accession>A0ABR6BNW1</accession>
<dbReference type="RefSeq" id="WP_182838952.1">
    <property type="nucleotide sequence ID" value="NZ_BAAABQ010000032.1"/>
</dbReference>
<proteinExistence type="inferred from homology"/>
<gene>
    <name evidence="3" type="ORF">BC739_005808</name>
</gene>
<comment type="similarity">
    <text evidence="1">Belongs to the short-chain dehydrogenases/reductases (SDR) family.</text>
</comment>
<dbReference type="InterPro" id="IPR036291">
    <property type="entry name" value="NAD(P)-bd_dom_sf"/>
</dbReference>
<evidence type="ECO:0000313" key="3">
    <source>
        <dbReference type="EMBL" id="MBA8928591.1"/>
    </source>
</evidence>
<protein>
    <submittedName>
        <fullName evidence="3">NADP-dependent 3-hydroxy acid dehydrogenase YdfG</fullName>
    </submittedName>
</protein>
<reference evidence="3 4" key="1">
    <citation type="submission" date="2020-08" db="EMBL/GenBank/DDBJ databases">
        <title>Genomic Encyclopedia of Archaeal and Bacterial Type Strains, Phase II (KMG-II): from individual species to whole genera.</title>
        <authorList>
            <person name="Goeker M."/>
        </authorList>
    </citation>
    <scope>NUCLEOTIDE SEQUENCE [LARGE SCALE GENOMIC DNA]</scope>
    <source>
        <strain evidence="3 4">DSM 43850</strain>
    </source>
</reference>
<dbReference type="Gene3D" id="3.40.50.720">
    <property type="entry name" value="NAD(P)-binding Rossmann-like Domain"/>
    <property type="match status" value="1"/>
</dbReference>
<dbReference type="EMBL" id="JACJID010000004">
    <property type="protein sequence ID" value="MBA8928591.1"/>
    <property type="molecule type" value="Genomic_DNA"/>
</dbReference>
<keyword evidence="2" id="KW-0560">Oxidoreductase</keyword>
<dbReference type="Pfam" id="PF00106">
    <property type="entry name" value="adh_short"/>
    <property type="match status" value="1"/>
</dbReference>
<name>A0ABR6BNW1_9PSEU</name>
<dbReference type="InterPro" id="IPR002347">
    <property type="entry name" value="SDR_fam"/>
</dbReference>
<evidence type="ECO:0000256" key="2">
    <source>
        <dbReference type="ARBA" id="ARBA00023002"/>
    </source>
</evidence>